<name>A0A6V7ILN0_9HYME</name>
<dbReference type="EMBL" id="CADCXW020000003">
    <property type="protein sequence ID" value="CAD1539161.1"/>
    <property type="molecule type" value="Genomic_DNA"/>
</dbReference>
<reference evidence="1" key="1">
    <citation type="submission" date="2020-07" db="EMBL/GenBank/DDBJ databases">
        <authorList>
            <person name="Ferguson B K."/>
        </authorList>
    </citation>
    <scope>NUCLEOTIDE SEQUENCE</scope>
    <source>
        <strain evidence="1">L06</strain>
    </source>
</reference>
<dbReference type="AlphaFoldDB" id="A0A6V7ILN0"/>
<proteinExistence type="predicted"/>
<sequence length="37" mass="4130">MQLEELYDTWKQEGCTQGSMASVSAIVSRIARDVLNV</sequence>
<protein>
    <submittedName>
        <fullName evidence="1">Uncharacterized protein</fullName>
    </submittedName>
</protein>
<evidence type="ECO:0000313" key="1">
    <source>
        <dbReference type="EMBL" id="CAD1539161.1"/>
    </source>
</evidence>
<accession>A0A6V7ILN0</accession>
<gene>
    <name evidence="1" type="ORF">BBRV_LOCUS25493</name>
</gene>
<organism evidence="1">
    <name type="scientific">Bracon brevicornis</name>
    <dbReference type="NCBI Taxonomy" id="1563983"/>
    <lineage>
        <taxon>Eukaryota</taxon>
        <taxon>Metazoa</taxon>
        <taxon>Ecdysozoa</taxon>
        <taxon>Arthropoda</taxon>
        <taxon>Hexapoda</taxon>
        <taxon>Insecta</taxon>
        <taxon>Pterygota</taxon>
        <taxon>Neoptera</taxon>
        <taxon>Endopterygota</taxon>
        <taxon>Hymenoptera</taxon>
        <taxon>Apocrita</taxon>
        <taxon>Ichneumonoidea</taxon>
        <taxon>Braconidae</taxon>
        <taxon>Braconinae</taxon>
        <taxon>Bracon</taxon>
    </lineage>
</organism>